<dbReference type="PRINTS" id="PR00237">
    <property type="entry name" value="GPCRRHODOPSN"/>
</dbReference>
<evidence type="ECO:0000256" key="7">
    <source>
        <dbReference type="ARBA" id="ARBA00023170"/>
    </source>
</evidence>
<protein>
    <recommendedName>
        <fullName evidence="10">G-protein coupled receptors family 1 profile domain-containing protein</fullName>
    </recommendedName>
</protein>
<evidence type="ECO:0000256" key="1">
    <source>
        <dbReference type="ARBA" id="ARBA00004141"/>
    </source>
</evidence>
<keyword evidence="12" id="KW-1185">Reference proteome</keyword>
<gene>
    <name evidence="11" type="ORF">AAG570_006339</name>
</gene>
<name>A0ABD0YTP6_9HEMI</name>
<keyword evidence="6 9" id="KW-0472">Membrane</keyword>
<comment type="caution">
    <text evidence="11">The sequence shown here is derived from an EMBL/GenBank/DDBJ whole genome shotgun (WGS) entry which is preliminary data.</text>
</comment>
<keyword evidence="8" id="KW-0807">Transducer</keyword>
<dbReference type="PROSITE" id="PS50262">
    <property type="entry name" value="G_PROTEIN_RECEP_F1_2"/>
    <property type="match status" value="1"/>
</dbReference>
<accession>A0ABD0YTP6</accession>
<feature type="domain" description="G-protein coupled receptors family 1 profile" evidence="10">
    <location>
        <begin position="1"/>
        <end position="186"/>
    </location>
</feature>
<evidence type="ECO:0000256" key="5">
    <source>
        <dbReference type="ARBA" id="ARBA00023040"/>
    </source>
</evidence>
<dbReference type="GO" id="GO:0016020">
    <property type="term" value="C:membrane"/>
    <property type="evidence" value="ECO:0007669"/>
    <property type="project" value="UniProtKB-SubCell"/>
</dbReference>
<feature type="non-terminal residue" evidence="11">
    <location>
        <position position="1"/>
    </location>
</feature>
<reference evidence="11 12" key="1">
    <citation type="submission" date="2024-07" db="EMBL/GenBank/DDBJ databases">
        <title>Chromosome-level genome assembly of the water stick insect Ranatra chinensis (Heteroptera: Nepidae).</title>
        <authorList>
            <person name="Liu X."/>
        </authorList>
    </citation>
    <scope>NUCLEOTIDE SEQUENCE [LARGE SCALE GENOMIC DNA]</scope>
    <source>
        <strain evidence="11">Cailab_2021Rc</strain>
        <tissue evidence="11">Muscle</tissue>
    </source>
</reference>
<dbReference type="Pfam" id="PF00001">
    <property type="entry name" value="7tm_1"/>
    <property type="match status" value="1"/>
</dbReference>
<feature type="transmembrane region" description="Helical" evidence="9">
    <location>
        <begin position="69"/>
        <end position="93"/>
    </location>
</feature>
<dbReference type="EMBL" id="JBFDAA010000002">
    <property type="protein sequence ID" value="KAL1139355.1"/>
    <property type="molecule type" value="Genomic_DNA"/>
</dbReference>
<evidence type="ECO:0000256" key="4">
    <source>
        <dbReference type="ARBA" id="ARBA00022989"/>
    </source>
</evidence>
<dbReference type="AlphaFoldDB" id="A0ABD0YTP6"/>
<evidence type="ECO:0000256" key="2">
    <source>
        <dbReference type="ARBA" id="ARBA00010663"/>
    </source>
</evidence>
<evidence type="ECO:0000256" key="9">
    <source>
        <dbReference type="SAM" id="Phobius"/>
    </source>
</evidence>
<keyword evidence="3 9" id="KW-0812">Transmembrane</keyword>
<comment type="similarity">
    <text evidence="2">Belongs to the G-protein coupled receptor 1 family.</text>
</comment>
<evidence type="ECO:0000313" key="11">
    <source>
        <dbReference type="EMBL" id="KAL1139355.1"/>
    </source>
</evidence>
<keyword evidence="5" id="KW-0297">G-protein coupled receptor</keyword>
<feature type="transmembrane region" description="Helical" evidence="9">
    <location>
        <begin position="163"/>
        <end position="186"/>
    </location>
</feature>
<keyword evidence="4 9" id="KW-1133">Transmembrane helix</keyword>
<dbReference type="Proteomes" id="UP001558652">
    <property type="component" value="Unassembled WGS sequence"/>
</dbReference>
<feature type="transmembrane region" description="Helical" evidence="9">
    <location>
        <begin position="124"/>
        <end position="148"/>
    </location>
</feature>
<proteinExistence type="inferred from homology"/>
<dbReference type="InterPro" id="IPR017452">
    <property type="entry name" value="GPCR_Rhodpsn_7TM"/>
</dbReference>
<dbReference type="PANTHER" id="PTHR45695">
    <property type="entry name" value="LEUCOKININ RECEPTOR-RELATED"/>
    <property type="match status" value="1"/>
</dbReference>
<evidence type="ECO:0000256" key="6">
    <source>
        <dbReference type="ARBA" id="ARBA00023136"/>
    </source>
</evidence>
<evidence type="ECO:0000259" key="10">
    <source>
        <dbReference type="PROSITE" id="PS50262"/>
    </source>
</evidence>
<comment type="subcellular location">
    <subcellularLocation>
        <location evidence="1">Membrane</location>
        <topology evidence="1">Multi-pass membrane protein</topology>
    </subcellularLocation>
</comment>
<dbReference type="InterPro" id="IPR000276">
    <property type="entry name" value="GPCR_Rhodpsn"/>
</dbReference>
<evidence type="ECO:0000256" key="3">
    <source>
        <dbReference type="ARBA" id="ARBA00022692"/>
    </source>
</evidence>
<feature type="transmembrane region" description="Helical" evidence="9">
    <location>
        <begin position="21"/>
        <end position="41"/>
    </location>
</feature>
<organism evidence="11 12">
    <name type="scientific">Ranatra chinensis</name>
    <dbReference type="NCBI Taxonomy" id="642074"/>
    <lineage>
        <taxon>Eukaryota</taxon>
        <taxon>Metazoa</taxon>
        <taxon>Ecdysozoa</taxon>
        <taxon>Arthropoda</taxon>
        <taxon>Hexapoda</taxon>
        <taxon>Insecta</taxon>
        <taxon>Pterygota</taxon>
        <taxon>Neoptera</taxon>
        <taxon>Paraneoptera</taxon>
        <taxon>Hemiptera</taxon>
        <taxon>Heteroptera</taxon>
        <taxon>Panheteroptera</taxon>
        <taxon>Nepomorpha</taxon>
        <taxon>Nepidae</taxon>
        <taxon>Ranatrinae</taxon>
        <taxon>Ranatra</taxon>
    </lineage>
</organism>
<sequence>IFRYRAIVHPLNKRTENFRHRPVILTIWLLSILVSSVQLYVSRAELFKYDGEWHYECVERWGSELDGQFYTLFVFGITFLLPLVILGFTYSAIACKLWKRSAPGVAHPDSERAISTAKWKVLKMMLTVVIIFAICWLPLQSFLMLYYFVPGFGSYPVDNHRRIYALSYFGCLWLANANSCVNPFVYSFMSDNFRVSPP</sequence>
<dbReference type="PANTHER" id="PTHR45695:SF9">
    <property type="entry name" value="LEUCOKININ RECEPTOR"/>
    <property type="match status" value="1"/>
</dbReference>
<dbReference type="SUPFAM" id="SSF81321">
    <property type="entry name" value="Family A G protein-coupled receptor-like"/>
    <property type="match status" value="1"/>
</dbReference>
<dbReference type="GO" id="GO:0004930">
    <property type="term" value="F:G protein-coupled receptor activity"/>
    <property type="evidence" value="ECO:0007669"/>
    <property type="project" value="UniProtKB-KW"/>
</dbReference>
<dbReference type="Gene3D" id="1.20.1070.10">
    <property type="entry name" value="Rhodopsin 7-helix transmembrane proteins"/>
    <property type="match status" value="1"/>
</dbReference>
<evidence type="ECO:0000256" key="8">
    <source>
        <dbReference type="ARBA" id="ARBA00023224"/>
    </source>
</evidence>
<evidence type="ECO:0000313" key="12">
    <source>
        <dbReference type="Proteomes" id="UP001558652"/>
    </source>
</evidence>
<keyword evidence="7" id="KW-0675">Receptor</keyword>